<organism evidence="1 2">
    <name type="scientific">Elysia marginata</name>
    <dbReference type="NCBI Taxonomy" id="1093978"/>
    <lineage>
        <taxon>Eukaryota</taxon>
        <taxon>Metazoa</taxon>
        <taxon>Spiralia</taxon>
        <taxon>Lophotrochozoa</taxon>
        <taxon>Mollusca</taxon>
        <taxon>Gastropoda</taxon>
        <taxon>Heterobranchia</taxon>
        <taxon>Euthyneura</taxon>
        <taxon>Panpulmonata</taxon>
        <taxon>Sacoglossa</taxon>
        <taxon>Placobranchoidea</taxon>
        <taxon>Plakobranchidae</taxon>
        <taxon>Elysia</taxon>
    </lineage>
</organism>
<sequence>MTRSLSRLAFGDEKKHLELRCRIISELCLNQHIYLDEDYASLGCTFGKDKVLPWIAVMSDCFDGEDTSDPSAVKSIFEKETFKATKLGEYLGIWHLLAAANVLKCSIVSFYPDKGPKKFQALFGRAMLPYHSSENDEIIHVMLSSSRSMTDEHRVANHIVPLVKTHK</sequence>
<protein>
    <submittedName>
        <fullName evidence="1">Vertnin</fullName>
    </submittedName>
</protein>
<evidence type="ECO:0000313" key="2">
    <source>
        <dbReference type="Proteomes" id="UP000762676"/>
    </source>
</evidence>
<dbReference type="Proteomes" id="UP000762676">
    <property type="component" value="Unassembled WGS sequence"/>
</dbReference>
<evidence type="ECO:0000313" key="1">
    <source>
        <dbReference type="EMBL" id="GFR63249.1"/>
    </source>
</evidence>
<name>A0AAV4ERB3_9GAST</name>
<accession>A0AAV4ERB3</accession>
<dbReference type="InterPro" id="IPR047273">
    <property type="entry name" value="VRTN_OTU_dom"/>
</dbReference>
<comment type="caution">
    <text evidence="1">The sequence shown here is derived from an EMBL/GenBank/DDBJ whole genome shotgun (WGS) entry which is preliminary data.</text>
</comment>
<proteinExistence type="predicted"/>
<gene>
    <name evidence="1" type="ORF">ElyMa_000151200</name>
</gene>
<dbReference type="CDD" id="cd22791">
    <property type="entry name" value="OTU_VRTN"/>
    <property type="match status" value="1"/>
</dbReference>
<dbReference type="EMBL" id="BMAT01000280">
    <property type="protein sequence ID" value="GFR63249.1"/>
    <property type="molecule type" value="Genomic_DNA"/>
</dbReference>
<dbReference type="AlphaFoldDB" id="A0AAV4ERB3"/>
<keyword evidence="2" id="KW-1185">Reference proteome</keyword>
<reference evidence="1 2" key="1">
    <citation type="journal article" date="2021" name="Elife">
        <title>Chloroplast acquisition without the gene transfer in kleptoplastic sea slugs, Plakobranchus ocellatus.</title>
        <authorList>
            <person name="Maeda T."/>
            <person name="Takahashi S."/>
            <person name="Yoshida T."/>
            <person name="Shimamura S."/>
            <person name="Takaki Y."/>
            <person name="Nagai Y."/>
            <person name="Toyoda A."/>
            <person name="Suzuki Y."/>
            <person name="Arimoto A."/>
            <person name="Ishii H."/>
            <person name="Satoh N."/>
            <person name="Nishiyama T."/>
            <person name="Hasebe M."/>
            <person name="Maruyama T."/>
            <person name="Minagawa J."/>
            <person name="Obokata J."/>
            <person name="Shigenobu S."/>
        </authorList>
    </citation>
    <scope>NUCLEOTIDE SEQUENCE [LARGE SCALE GENOMIC DNA]</scope>
</reference>